<name>A0ABC8B4Y0_9NOCA</name>
<evidence type="ECO:0008006" key="4">
    <source>
        <dbReference type="Google" id="ProtNLM"/>
    </source>
</evidence>
<sequence>MYQLKRHSGSRIGMVAAVLSAVVVAGCASSVPGHPVAAPNTAPFYSAVVDLMTQSAAHYSGSDARGGTWDVRATATGEVLGKVGSGGDSTDVLVVDGKTYAKPPKSKASANLPRGMSLSDVEGKWLTGSDDLAEGVPAGSLSPRELANQLLSALDRASAYPRVGDTPVQIGSDQAIEVPTPIGTLAVSATAPYRVLRLTPPTGVGASSTSPTPDTPGIFLGTQNDQLGPIMFILMTAADRDQVYTDIVNQTQTLSNSLDVGINFQFDPSGNLDCNEASCTVTSTVTTSTTATRSAKLSGNVSAAMTAAITVEGRPSAGCATTQTLPISGVSTMTCVDPTVAAITADIRATKRAEAQAKANAEHHDVYVNWNVHFAAQIKIQATAMIQAEIDRMITVVRTEGDNARNRSNCGQTCTYNQIPYNSDKLSQAANRARTTTPGSTRNIMVAVVPGWNDPKTGDLVIGSGDPQSDNGTGRSEDDILTQLTSKGLSLDKITGLYSERQPCFSTCNSKLAPSLHPGTQVTYTVPWVPNDADSHSAGDALINRLAAEPVGGQRK</sequence>
<dbReference type="PROSITE" id="PS51257">
    <property type="entry name" value="PROKAR_LIPOPROTEIN"/>
    <property type="match status" value="1"/>
</dbReference>
<evidence type="ECO:0000313" key="2">
    <source>
        <dbReference type="EMBL" id="APB01549.1"/>
    </source>
</evidence>
<feature type="chain" id="PRO_5044880361" description="PASTA domain-containing protein" evidence="1">
    <location>
        <begin position="26"/>
        <end position="556"/>
    </location>
</feature>
<evidence type="ECO:0000313" key="3">
    <source>
        <dbReference type="Proteomes" id="UP000180166"/>
    </source>
</evidence>
<gene>
    <name evidence="2" type="ORF">NS506_07529</name>
</gene>
<accession>A0ABC8B4Y0</accession>
<feature type="signal peptide" evidence="1">
    <location>
        <begin position="1"/>
        <end position="25"/>
    </location>
</feature>
<organism evidence="2 3">
    <name type="scientific">Nocardia seriolae</name>
    <dbReference type="NCBI Taxonomy" id="37332"/>
    <lineage>
        <taxon>Bacteria</taxon>
        <taxon>Bacillati</taxon>
        <taxon>Actinomycetota</taxon>
        <taxon>Actinomycetes</taxon>
        <taxon>Mycobacteriales</taxon>
        <taxon>Nocardiaceae</taxon>
        <taxon>Nocardia</taxon>
    </lineage>
</organism>
<reference evidence="2 3" key="1">
    <citation type="submission" date="2016-10" db="EMBL/GenBank/DDBJ databases">
        <title>Genome sequence of Nocardia seriolae strain EM150506, isolated from Anguila japonica.</title>
        <authorList>
            <person name="Han H.-J."/>
        </authorList>
    </citation>
    <scope>NUCLEOTIDE SEQUENCE [LARGE SCALE GENOMIC DNA]</scope>
    <source>
        <strain evidence="2 3">EM150506</strain>
    </source>
</reference>
<dbReference type="InterPro" id="IPR032722">
    <property type="entry name" value="Deaminase_XOO_2897"/>
</dbReference>
<protein>
    <recommendedName>
        <fullName evidence="4">PASTA domain-containing protein</fullName>
    </recommendedName>
</protein>
<dbReference type="Pfam" id="PF14440">
    <property type="entry name" value="XOO_2897-deam"/>
    <property type="match status" value="1"/>
</dbReference>
<dbReference type="EMBL" id="CP017839">
    <property type="protein sequence ID" value="APB01549.1"/>
    <property type="molecule type" value="Genomic_DNA"/>
</dbReference>
<dbReference type="Proteomes" id="UP000180166">
    <property type="component" value="Chromosome"/>
</dbReference>
<dbReference type="AlphaFoldDB" id="A0ABC8B4Y0"/>
<evidence type="ECO:0000256" key="1">
    <source>
        <dbReference type="SAM" id="SignalP"/>
    </source>
</evidence>
<dbReference type="KEGG" id="nsr:NS506_07529"/>
<keyword evidence="1" id="KW-0732">Signal</keyword>
<proteinExistence type="predicted"/>